<dbReference type="Gene3D" id="3.40.50.1010">
    <property type="entry name" value="5'-nuclease"/>
    <property type="match status" value="1"/>
</dbReference>
<protein>
    <submittedName>
        <fullName evidence="2">Type II toxin-antitoxin system VapC family toxin</fullName>
    </submittedName>
</protein>
<sequence>MRILLDTHIYLWWLTDSPRLSASAKDTIKNATAVYISSASIWEAGIKIATGKLEANIEELIDSIKPNGFIELPISAAHAKQAAQLPDIHRDPFDRMLVAQATCEPLRLLTADIQLTKYSELVDLV</sequence>
<dbReference type="SUPFAM" id="SSF88723">
    <property type="entry name" value="PIN domain-like"/>
    <property type="match status" value="1"/>
</dbReference>
<comment type="caution">
    <text evidence="2">The sequence shown here is derived from an EMBL/GenBank/DDBJ whole genome shotgun (WGS) entry which is preliminary data.</text>
</comment>
<gene>
    <name evidence="2" type="ORF">ACFODX_11505</name>
</gene>
<dbReference type="CDD" id="cd09872">
    <property type="entry name" value="PIN_Sll0205-like"/>
    <property type="match status" value="1"/>
</dbReference>
<evidence type="ECO:0000313" key="3">
    <source>
        <dbReference type="Proteomes" id="UP001595555"/>
    </source>
</evidence>
<dbReference type="InterPro" id="IPR002716">
    <property type="entry name" value="PIN_dom"/>
</dbReference>
<dbReference type="EMBL" id="JBHRTF010000004">
    <property type="protein sequence ID" value="MFC3116186.1"/>
    <property type="molecule type" value="Genomic_DNA"/>
</dbReference>
<dbReference type="InterPro" id="IPR029060">
    <property type="entry name" value="PIN-like_dom_sf"/>
</dbReference>
<dbReference type="Proteomes" id="UP001595555">
    <property type="component" value="Unassembled WGS sequence"/>
</dbReference>
<dbReference type="PANTHER" id="PTHR36173:SF2">
    <property type="entry name" value="RIBONUCLEASE VAPC16"/>
    <property type="match status" value="1"/>
</dbReference>
<evidence type="ECO:0000313" key="2">
    <source>
        <dbReference type="EMBL" id="MFC3116186.1"/>
    </source>
</evidence>
<dbReference type="RefSeq" id="WP_378119210.1">
    <property type="nucleotide sequence ID" value="NZ_JBHRTF010000004.1"/>
</dbReference>
<dbReference type="InterPro" id="IPR052919">
    <property type="entry name" value="TA_system_RNase"/>
</dbReference>
<dbReference type="Pfam" id="PF01850">
    <property type="entry name" value="PIN"/>
    <property type="match status" value="1"/>
</dbReference>
<keyword evidence="3" id="KW-1185">Reference proteome</keyword>
<name>A0ABV7FEZ2_9GAMM</name>
<evidence type="ECO:0000259" key="1">
    <source>
        <dbReference type="Pfam" id="PF01850"/>
    </source>
</evidence>
<dbReference type="InterPro" id="IPR041705">
    <property type="entry name" value="PIN_Sll0205"/>
</dbReference>
<accession>A0ABV7FEZ2</accession>
<dbReference type="PANTHER" id="PTHR36173">
    <property type="entry name" value="RIBONUCLEASE VAPC16-RELATED"/>
    <property type="match status" value="1"/>
</dbReference>
<organism evidence="2 3">
    <name type="scientific">Cellvibrio fontiphilus</name>
    <dbReference type="NCBI Taxonomy" id="1815559"/>
    <lineage>
        <taxon>Bacteria</taxon>
        <taxon>Pseudomonadati</taxon>
        <taxon>Pseudomonadota</taxon>
        <taxon>Gammaproteobacteria</taxon>
        <taxon>Cellvibrionales</taxon>
        <taxon>Cellvibrionaceae</taxon>
        <taxon>Cellvibrio</taxon>
    </lineage>
</organism>
<feature type="domain" description="PIN" evidence="1">
    <location>
        <begin position="3"/>
        <end position="119"/>
    </location>
</feature>
<proteinExistence type="predicted"/>
<reference evidence="3" key="1">
    <citation type="journal article" date="2019" name="Int. J. Syst. Evol. Microbiol.">
        <title>The Global Catalogue of Microorganisms (GCM) 10K type strain sequencing project: providing services to taxonomists for standard genome sequencing and annotation.</title>
        <authorList>
            <consortium name="The Broad Institute Genomics Platform"/>
            <consortium name="The Broad Institute Genome Sequencing Center for Infectious Disease"/>
            <person name="Wu L."/>
            <person name="Ma J."/>
        </authorList>
    </citation>
    <scope>NUCLEOTIDE SEQUENCE [LARGE SCALE GENOMIC DNA]</scope>
    <source>
        <strain evidence="3">KCTC 52237</strain>
    </source>
</reference>